<evidence type="ECO:0000313" key="2">
    <source>
        <dbReference type="EMBL" id="KKM44373.1"/>
    </source>
</evidence>
<evidence type="ECO:0000313" key="5">
    <source>
        <dbReference type="Proteomes" id="UP000237966"/>
    </source>
</evidence>
<evidence type="ECO:0008006" key="6">
    <source>
        <dbReference type="Google" id="ProtNLM"/>
    </source>
</evidence>
<dbReference type="EMBL" id="PSWU01000001">
    <property type="protein sequence ID" value="PPI17212.1"/>
    <property type="molecule type" value="Genomic_DNA"/>
</dbReference>
<evidence type="ECO:0000313" key="4">
    <source>
        <dbReference type="Proteomes" id="UP000052979"/>
    </source>
</evidence>
<keyword evidence="1" id="KW-1133">Transmembrane helix</keyword>
<feature type="transmembrane region" description="Helical" evidence="1">
    <location>
        <begin position="455"/>
        <end position="480"/>
    </location>
</feature>
<accession>A0A0C5BD96</accession>
<dbReference type="GeneID" id="93668132"/>
<feature type="transmembrane region" description="Helical" evidence="1">
    <location>
        <begin position="373"/>
        <end position="404"/>
    </location>
</feature>
<dbReference type="Proteomes" id="UP000237966">
    <property type="component" value="Unassembled WGS sequence"/>
</dbReference>
<keyword evidence="4" id="KW-1185">Reference proteome</keyword>
<feature type="transmembrane region" description="Helical" evidence="1">
    <location>
        <begin position="106"/>
        <end position="132"/>
    </location>
</feature>
<gene>
    <name evidence="3" type="ORF">C5C51_00905</name>
    <name evidence="2" type="ORF">VT73_10015</name>
</gene>
<reference evidence="2 4" key="1">
    <citation type="submission" date="2015-04" db="EMBL/GenBank/DDBJ databases">
        <title>Draft genome sequence of Rathayibacter toxicus strain FH-142 (AKA 70134 or CS 32), a Western Australian isolate.</title>
        <authorList>
            <consortium name="Consortium for Microbial Forensics and Genomics (microFORGE)"/>
            <person name="Knight B.M."/>
            <person name="Roberts D.P."/>
            <person name="Lin D."/>
            <person name="Hari K."/>
            <person name="Fletcher J."/>
            <person name="Melcher U."/>
            <person name="Blagden T."/>
            <person name="Luster D.G."/>
            <person name="Sechler A.J."/>
            <person name="Schneider W.L."/>
            <person name="Winegar R.A."/>
        </authorList>
    </citation>
    <scope>NUCLEOTIDE SEQUENCE [LARGE SCALE GENOMIC DNA]</scope>
    <source>
        <strain evidence="2 4">FH142</strain>
    </source>
</reference>
<dbReference type="PANTHER" id="PTHR30354:SF25">
    <property type="entry name" value="INNER MEMBRANE PERMEASE YGBN"/>
    <property type="match status" value="1"/>
</dbReference>
<feature type="transmembrane region" description="Helical" evidence="1">
    <location>
        <begin position="144"/>
        <end position="162"/>
    </location>
</feature>
<dbReference type="EMBL" id="LBFI01000055">
    <property type="protein sequence ID" value="KKM44373.1"/>
    <property type="molecule type" value="Genomic_DNA"/>
</dbReference>
<feature type="transmembrane region" description="Helical" evidence="1">
    <location>
        <begin position="6"/>
        <end position="22"/>
    </location>
</feature>
<dbReference type="GO" id="GO:0005886">
    <property type="term" value="C:plasma membrane"/>
    <property type="evidence" value="ECO:0007669"/>
    <property type="project" value="TreeGrafter"/>
</dbReference>
<reference evidence="3 5" key="2">
    <citation type="submission" date="2018-02" db="EMBL/GenBank/DDBJ databases">
        <title>Bacteriophage NCPPB3778 and a type I-E CRISPR drive the evolution of the US Biological Select Agent, Rathayibacter toxicus.</title>
        <authorList>
            <person name="Davis E.W.II."/>
            <person name="Tabima J.F."/>
            <person name="Weisberg A.J."/>
            <person name="Lopes L.D."/>
            <person name="Wiseman M.S."/>
            <person name="Wiseman M.S."/>
            <person name="Pupko T."/>
            <person name="Belcher M.S."/>
            <person name="Sechler A.J."/>
            <person name="Tancos M.A."/>
            <person name="Schroeder B.K."/>
            <person name="Murray T.D."/>
            <person name="Luster D.G."/>
            <person name="Schneider W.L."/>
            <person name="Rogers E."/>
            <person name="Andreote F.D."/>
            <person name="Grunwald N.J."/>
            <person name="Putnam M.L."/>
            <person name="Chang J.H."/>
        </authorList>
    </citation>
    <scope>NUCLEOTIDE SEQUENCE [LARGE SCALE GENOMIC DNA]</scope>
    <source>
        <strain evidence="3 5">FH99</strain>
    </source>
</reference>
<dbReference type="PATRIC" id="fig|145458.7.peg.266"/>
<dbReference type="PANTHER" id="PTHR30354">
    <property type="entry name" value="GNT FAMILY GLUCONATE TRANSPORTER"/>
    <property type="match status" value="1"/>
</dbReference>
<sequence length="486" mass="49839">MTFPIAVLSLVLSTAGLLLLIVRLRIHPYIAMTAVAIVLGLVFGLPLIDKERGVLTVIENAVGPSFAHIVPLIGLGCIIGEIISRSGGSELLGRILLTRLGPHRGVLAVVVAGLLVGSTIFFDIAVILLAPLAISLARQAGRNTAVFALPMAIAVLAVHAVLPPHPGAVAVASALGADYGLLSVLGLVTMLPGAALGCWWVSQRLHRINARGGLHTLEDVPPVERITAHPATAVVSSPTSGEGGFTTAVPLAEGDIVTGLLPKLLSVLTLPIALIFLATVTSLVAPQGTPFADGVHFVGTPVLALLITTVVAFFVLLPPSVRSRGGLTELGRVGLRPVGEIVLSTGGGVAFGGVIAASGIGGELVARMQEMHLPLVVFGFVLAASLRATLGTTTAAVTTVATLLATTIDVTAVDPVHVALLAVGVSAGGVCLSHVNDAGFWVLSRYFRISERTMLSTWTVGVTIMGVISAALTTVLWYLLPRSGLS</sequence>
<feature type="transmembrane region" description="Helical" evidence="1">
    <location>
        <begin position="29"/>
        <end position="48"/>
    </location>
</feature>
<dbReference type="KEGG" id="rtx:TI83_01125"/>
<dbReference type="AlphaFoldDB" id="A0A0C5BD96"/>
<dbReference type="eggNOG" id="COG2610">
    <property type="taxonomic scope" value="Bacteria"/>
</dbReference>
<comment type="caution">
    <text evidence="2">The sequence shown here is derived from an EMBL/GenBank/DDBJ whole genome shotgun (WGS) entry which is preliminary data.</text>
</comment>
<dbReference type="Pfam" id="PF02447">
    <property type="entry name" value="GntP_permease"/>
    <property type="match status" value="2"/>
</dbReference>
<feature type="transmembrane region" description="Helical" evidence="1">
    <location>
        <begin position="182"/>
        <end position="201"/>
    </location>
</feature>
<evidence type="ECO:0000256" key="1">
    <source>
        <dbReference type="SAM" id="Phobius"/>
    </source>
</evidence>
<dbReference type="STRING" id="145458.APU90_05355"/>
<feature type="transmembrane region" description="Helical" evidence="1">
    <location>
        <begin position="338"/>
        <end position="361"/>
    </location>
</feature>
<feature type="transmembrane region" description="Helical" evidence="1">
    <location>
        <begin position="297"/>
        <end position="317"/>
    </location>
</feature>
<protein>
    <recommendedName>
        <fullName evidence="6">GntP family permease</fullName>
    </recommendedName>
</protein>
<dbReference type="GO" id="GO:0015128">
    <property type="term" value="F:gluconate transmembrane transporter activity"/>
    <property type="evidence" value="ECO:0007669"/>
    <property type="project" value="InterPro"/>
</dbReference>
<dbReference type="InterPro" id="IPR003474">
    <property type="entry name" value="Glcn_transporter"/>
</dbReference>
<keyword evidence="1" id="KW-0472">Membrane</keyword>
<dbReference type="OrthoDB" id="4325159at2"/>
<proteinExistence type="predicted"/>
<dbReference type="Proteomes" id="UP000052979">
    <property type="component" value="Unassembled WGS sequence"/>
</dbReference>
<dbReference type="RefSeq" id="WP_027692731.1">
    <property type="nucleotide sequence ID" value="NZ_CP010848.1"/>
</dbReference>
<organism evidence="2 4">
    <name type="scientific">Rathayibacter toxicus</name>
    <dbReference type="NCBI Taxonomy" id="145458"/>
    <lineage>
        <taxon>Bacteria</taxon>
        <taxon>Bacillati</taxon>
        <taxon>Actinomycetota</taxon>
        <taxon>Actinomycetes</taxon>
        <taxon>Micrococcales</taxon>
        <taxon>Microbacteriaceae</taxon>
        <taxon>Rathayibacter</taxon>
    </lineage>
</organism>
<keyword evidence="1" id="KW-0812">Transmembrane</keyword>
<feature type="transmembrane region" description="Helical" evidence="1">
    <location>
        <begin position="264"/>
        <end position="285"/>
    </location>
</feature>
<dbReference type="KEGG" id="rtc:APU90_05355"/>
<evidence type="ECO:0000313" key="3">
    <source>
        <dbReference type="EMBL" id="PPI17212.1"/>
    </source>
</evidence>
<name>A0A0C5BD96_9MICO</name>